<dbReference type="InterPro" id="IPR036291">
    <property type="entry name" value="NAD(P)-bd_dom_sf"/>
</dbReference>
<dbReference type="EMBL" id="JANJYJ010000009">
    <property type="protein sequence ID" value="KAK3188687.1"/>
    <property type="molecule type" value="Genomic_DNA"/>
</dbReference>
<name>A0AAD9ZQI1_9ROSI</name>
<evidence type="ECO:0000256" key="3">
    <source>
        <dbReference type="ARBA" id="ARBA00026117"/>
    </source>
</evidence>
<dbReference type="AlphaFoldDB" id="A0AAD9ZQI1"/>
<accession>A0AAD9ZQI1</accession>
<sequence length="78" mass="8266">MLAEIFRSNLIYGSLKPIDNKEDIVRSKIALKTGGGSGIGLEISTQFGQHGASIAIMGRRNQVIDSAVSALKSHGIKV</sequence>
<evidence type="ECO:0000313" key="6">
    <source>
        <dbReference type="EMBL" id="KAK3188687.1"/>
    </source>
</evidence>
<comment type="caution">
    <text evidence="6">The sequence shown here is derived from an EMBL/GenBank/DDBJ whole genome shotgun (WGS) entry which is preliminary data.</text>
</comment>
<organism evidence="6 7">
    <name type="scientific">Dipteronia sinensis</name>
    <dbReference type="NCBI Taxonomy" id="43782"/>
    <lineage>
        <taxon>Eukaryota</taxon>
        <taxon>Viridiplantae</taxon>
        <taxon>Streptophyta</taxon>
        <taxon>Embryophyta</taxon>
        <taxon>Tracheophyta</taxon>
        <taxon>Spermatophyta</taxon>
        <taxon>Magnoliopsida</taxon>
        <taxon>eudicotyledons</taxon>
        <taxon>Gunneridae</taxon>
        <taxon>Pentapetalae</taxon>
        <taxon>rosids</taxon>
        <taxon>malvids</taxon>
        <taxon>Sapindales</taxon>
        <taxon>Sapindaceae</taxon>
        <taxon>Hippocastanoideae</taxon>
        <taxon>Acereae</taxon>
        <taxon>Dipteronia</taxon>
    </lineage>
</organism>
<dbReference type="InterPro" id="IPR045017">
    <property type="entry name" value="DECR2-like"/>
</dbReference>
<dbReference type="InterPro" id="IPR002347">
    <property type="entry name" value="SDR_fam"/>
</dbReference>
<dbReference type="EC" id="1.3.1.124" evidence="3"/>
<keyword evidence="7" id="KW-1185">Reference proteome</keyword>
<dbReference type="PANTHER" id="PTHR43296:SF2">
    <property type="entry name" value="PEROXISOMAL 2,4-DIENOYL-COA REDUCTASE [(3E)-ENOYL-COA-PRODUCING]"/>
    <property type="match status" value="1"/>
</dbReference>
<evidence type="ECO:0000256" key="2">
    <source>
        <dbReference type="ARBA" id="ARBA00023002"/>
    </source>
</evidence>
<reference evidence="6" key="1">
    <citation type="journal article" date="2023" name="Plant J.">
        <title>Genome sequences and population genomics provide insights into the demographic history, inbreeding, and mutation load of two 'living fossil' tree species of Dipteronia.</title>
        <authorList>
            <person name="Feng Y."/>
            <person name="Comes H.P."/>
            <person name="Chen J."/>
            <person name="Zhu S."/>
            <person name="Lu R."/>
            <person name="Zhang X."/>
            <person name="Li P."/>
            <person name="Qiu J."/>
            <person name="Olsen K.M."/>
            <person name="Qiu Y."/>
        </authorList>
    </citation>
    <scope>NUCLEOTIDE SEQUENCE</scope>
    <source>
        <strain evidence="6">NBL</strain>
    </source>
</reference>
<keyword evidence="2" id="KW-0560">Oxidoreductase</keyword>
<evidence type="ECO:0000313" key="7">
    <source>
        <dbReference type="Proteomes" id="UP001281410"/>
    </source>
</evidence>
<gene>
    <name evidence="6" type="ORF">Dsin_028248</name>
</gene>
<dbReference type="Proteomes" id="UP001281410">
    <property type="component" value="Unassembled WGS sequence"/>
</dbReference>
<comment type="catalytic activity">
    <reaction evidence="5">
        <text>a (2E,4Z)-dienoyl-CoA + NADPH + H(+) = a 4,5-saturated-(3E)-enoyl-CoA + NADP(+)</text>
        <dbReference type="Rhea" id="RHEA:61892"/>
        <dbReference type="ChEBI" id="CHEBI:15378"/>
        <dbReference type="ChEBI" id="CHEBI:57783"/>
        <dbReference type="ChEBI" id="CHEBI:58349"/>
        <dbReference type="ChEBI" id="CHEBI:85099"/>
        <dbReference type="ChEBI" id="CHEBI:85493"/>
        <dbReference type="EC" id="1.3.1.124"/>
    </reaction>
</comment>
<proteinExistence type="predicted"/>
<protein>
    <recommendedName>
        <fullName evidence="3">2,4-dienoyl-CoA reductase [(3E)-enoyl-CoA-producing]</fullName>
        <ecNumber evidence="3">1.3.1.124</ecNumber>
    </recommendedName>
</protein>
<dbReference type="GO" id="GO:0008670">
    <property type="term" value="F:2,4-dienoyl-CoA reductase (NADPH) activity"/>
    <property type="evidence" value="ECO:0007669"/>
    <property type="project" value="InterPro"/>
</dbReference>
<evidence type="ECO:0000256" key="5">
    <source>
        <dbReference type="ARBA" id="ARBA00048340"/>
    </source>
</evidence>
<evidence type="ECO:0000256" key="4">
    <source>
        <dbReference type="ARBA" id="ARBA00048009"/>
    </source>
</evidence>
<keyword evidence="1" id="KW-0521">NADP</keyword>
<dbReference type="Gene3D" id="3.40.50.720">
    <property type="entry name" value="NAD(P)-binding Rossmann-like Domain"/>
    <property type="match status" value="1"/>
</dbReference>
<comment type="catalytic activity">
    <reaction evidence="4">
        <text>a (2E,4E)-dienoyl-CoA + NADPH + H(+) = a 4,5-saturated-(3E)-enoyl-CoA + NADP(+)</text>
        <dbReference type="Rhea" id="RHEA:45912"/>
        <dbReference type="ChEBI" id="CHEBI:15378"/>
        <dbReference type="ChEBI" id="CHEBI:57783"/>
        <dbReference type="ChEBI" id="CHEBI:58349"/>
        <dbReference type="ChEBI" id="CHEBI:85101"/>
        <dbReference type="ChEBI" id="CHEBI:85493"/>
        <dbReference type="EC" id="1.3.1.124"/>
    </reaction>
</comment>
<dbReference type="PANTHER" id="PTHR43296">
    <property type="entry name" value="PEROXISOMAL 2,4-DIENOYL-COA REDUCTASE"/>
    <property type="match status" value="1"/>
</dbReference>
<dbReference type="SUPFAM" id="SSF51735">
    <property type="entry name" value="NAD(P)-binding Rossmann-fold domains"/>
    <property type="match status" value="1"/>
</dbReference>
<dbReference type="GO" id="GO:0009062">
    <property type="term" value="P:fatty acid catabolic process"/>
    <property type="evidence" value="ECO:0007669"/>
    <property type="project" value="InterPro"/>
</dbReference>
<dbReference type="Pfam" id="PF00106">
    <property type="entry name" value="adh_short"/>
    <property type="match status" value="1"/>
</dbReference>
<dbReference type="GO" id="GO:0005777">
    <property type="term" value="C:peroxisome"/>
    <property type="evidence" value="ECO:0007669"/>
    <property type="project" value="TreeGrafter"/>
</dbReference>
<evidence type="ECO:0000256" key="1">
    <source>
        <dbReference type="ARBA" id="ARBA00022857"/>
    </source>
</evidence>